<dbReference type="Gene3D" id="3.10.330.20">
    <property type="match status" value="1"/>
</dbReference>
<dbReference type="SUPFAM" id="SSF53335">
    <property type="entry name" value="S-adenosyl-L-methionine-dependent methyltransferases"/>
    <property type="match status" value="1"/>
</dbReference>
<dbReference type="GO" id="GO:0005634">
    <property type="term" value="C:nucleus"/>
    <property type="evidence" value="ECO:0007669"/>
    <property type="project" value="UniProtKB-SubCell"/>
</dbReference>
<evidence type="ECO:0000256" key="6">
    <source>
        <dbReference type="ARBA" id="ARBA00022694"/>
    </source>
</evidence>
<dbReference type="PANTHER" id="PTHR12133">
    <property type="entry name" value="TRNA (ADENINE(58)-N(1))-METHYLTRANSFERASE"/>
    <property type="match status" value="1"/>
</dbReference>
<keyword evidence="3 8" id="KW-0489">Methyltransferase</keyword>
<name>A0A0G4H8X9_9ALVE</name>
<evidence type="ECO:0000313" key="12">
    <source>
        <dbReference type="EMBL" id="CEM40241.1"/>
    </source>
</evidence>
<dbReference type="GO" id="GO:0160107">
    <property type="term" value="F:tRNA (adenine(58)-N1)-methyltransferase activity"/>
    <property type="evidence" value="ECO:0007669"/>
    <property type="project" value="UniProtKB-EC"/>
</dbReference>
<comment type="subcellular location">
    <subcellularLocation>
        <location evidence="1">Nucleus</location>
    </subcellularLocation>
</comment>
<dbReference type="Pfam" id="PF14801">
    <property type="entry name" value="TrmI-like_N"/>
    <property type="match status" value="1"/>
</dbReference>
<protein>
    <recommendedName>
        <fullName evidence="2 8">tRNA (adenine(58)-N(1))-methyltransferase</fullName>
        <ecNumber evidence="2 8">2.1.1.220</ecNumber>
    </recommendedName>
</protein>
<dbReference type="PhylomeDB" id="A0A0G4H8X9"/>
<dbReference type="Gene3D" id="3.40.50.150">
    <property type="entry name" value="Vaccinia Virus protein VP39"/>
    <property type="match status" value="1"/>
</dbReference>
<dbReference type="PIRSF" id="PIRSF017269">
    <property type="entry name" value="GCD14"/>
    <property type="match status" value="1"/>
</dbReference>
<evidence type="ECO:0000256" key="5">
    <source>
        <dbReference type="ARBA" id="ARBA00022691"/>
    </source>
</evidence>
<evidence type="ECO:0000256" key="9">
    <source>
        <dbReference type="PIRSR" id="PIRSR017269-1"/>
    </source>
</evidence>
<feature type="region of interest" description="Disordered" evidence="10">
    <location>
        <begin position="254"/>
        <end position="318"/>
    </location>
</feature>
<evidence type="ECO:0000256" key="7">
    <source>
        <dbReference type="ARBA" id="ARBA00023242"/>
    </source>
</evidence>
<feature type="compositionally biased region" description="Low complexity" evidence="10">
    <location>
        <begin position="274"/>
        <end position="286"/>
    </location>
</feature>
<feature type="binding site" evidence="9">
    <location>
        <position position="134"/>
    </location>
    <ligand>
        <name>S-adenosyl-L-methionine</name>
        <dbReference type="ChEBI" id="CHEBI:59789"/>
    </ligand>
</feature>
<evidence type="ECO:0000259" key="11">
    <source>
        <dbReference type="Pfam" id="PF08704"/>
    </source>
</evidence>
<dbReference type="PANTHER" id="PTHR12133:SF2">
    <property type="entry name" value="TRNA (ADENINE(58)-N(1))-METHYLTRANSFERASE CATALYTIC SUBUNIT TRMT61A"/>
    <property type="match status" value="1"/>
</dbReference>
<dbReference type="InterPro" id="IPR014816">
    <property type="entry name" value="tRNA_MeTrfase_Gcd14"/>
</dbReference>
<evidence type="ECO:0000256" key="2">
    <source>
        <dbReference type="ARBA" id="ARBA00012796"/>
    </source>
</evidence>
<feature type="binding site" evidence="9">
    <location>
        <begin position="113"/>
        <end position="116"/>
    </location>
    <ligand>
        <name>S-adenosyl-L-methionine</name>
        <dbReference type="ChEBI" id="CHEBI:59789"/>
    </ligand>
</feature>
<dbReference type="EMBL" id="CDMZ01002001">
    <property type="protein sequence ID" value="CEM40241.1"/>
    <property type="molecule type" value="Genomic_DNA"/>
</dbReference>
<dbReference type="AlphaFoldDB" id="A0A0G4H8X9"/>
<organism evidence="12">
    <name type="scientific">Chromera velia CCMP2878</name>
    <dbReference type="NCBI Taxonomy" id="1169474"/>
    <lineage>
        <taxon>Eukaryota</taxon>
        <taxon>Sar</taxon>
        <taxon>Alveolata</taxon>
        <taxon>Colpodellida</taxon>
        <taxon>Chromeraceae</taxon>
        <taxon>Chromera</taxon>
    </lineage>
</organism>
<evidence type="ECO:0000256" key="8">
    <source>
        <dbReference type="PIRNR" id="PIRNR017269"/>
    </source>
</evidence>
<feature type="domain" description="tRNA (adenine(58)-N(1))-methyltransferase catalytic subunit TRM61 C-terminal" evidence="11">
    <location>
        <begin position="63"/>
        <end position="344"/>
    </location>
</feature>
<dbReference type="InterPro" id="IPR029063">
    <property type="entry name" value="SAM-dependent_MTases_sf"/>
</dbReference>
<dbReference type="GO" id="GO:0030488">
    <property type="term" value="P:tRNA methylation"/>
    <property type="evidence" value="ECO:0007669"/>
    <property type="project" value="InterPro"/>
</dbReference>
<dbReference type="GO" id="GO:0031515">
    <property type="term" value="C:tRNA (m1A) methyltransferase complex"/>
    <property type="evidence" value="ECO:0007669"/>
    <property type="project" value="UniProtKB-UniRule"/>
</dbReference>
<evidence type="ECO:0000256" key="4">
    <source>
        <dbReference type="ARBA" id="ARBA00022679"/>
    </source>
</evidence>
<evidence type="ECO:0000256" key="3">
    <source>
        <dbReference type="ARBA" id="ARBA00022603"/>
    </source>
</evidence>
<proteinExistence type="inferred from homology"/>
<evidence type="ECO:0000256" key="10">
    <source>
        <dbReference type="SAM" id="MobiDB-lite"/>
    </source>
</evidence>
<dbReference type="VEuPathDB" id="CryptoDB:Cvel_25161"/>
<dbReference type="EC" id="2.1.1.220" evidence="2 8"/>
<comment type="catalytic activity">
    <reaction evidence="8">
        <text>adenosine(58) in tRNA + S-adenosyl-L-methionine = N(1)-methyladenosine(58) in tRNA + S-adenosyl-L-homocysteine + H(+)</text>
        <dbReference type="Rhea" id="RHEA:43152"/>
        <dbReference type="Rhea" id="RHEA-COMP:10365"/>
        <dbReference type="Rhea" id="RHEA-COMP:10366"/>
        <dbReference type="ChEBI" id="CHEBI:15378"/>
        <dbReference type="ChEBI" id="CHEBI:57856"/>
        <dbReference type="ChEBI" id="CHEBI:59789"/>
        <dbReference type="ChEBI" id="CHEBI:74411"/>
        <dbReference type="ChEBI" id="CHEBI:74491"/>
        <dbReference type="EC" id="2.1.1.220"/>
    </reaction>
</comment>
<comment type="similarity">
    <text evidence="8">Belongs to the class I-like SAM-binding methyltransferase superfamily. TRM61 family.</text>
</comment>
<dbReference type="CDD" id="cd02440">
    <property type="entry name" value="AdoMet_MTases"/>
    <property type="match status" value="1"/>
</dbReference>
<sequence>MALSFHDAAAEGDLVILFSNLDSMSTATLKAGGATNTKFGSFRHGDMIGAPFGSKISSRDARGWIIMLRPSPDLITESLVHRTQILYHADIAMIIGLLDLMPGRIVLESGTGSGSLTSHLIHAVAPTGHVHTCEFHEKRWQQAKEEFEGYGLSSCVTCHWRDVCSDGFPPALSEEGPKADACFLDLPSPWEALGAADKCLKAGGKIVNFSPCIEQVARVCTNLETLGYQDIRTLECLTKGWGVRYDLAKRPGGVAAEGKDRTRVGRQPVGEMEASPSVSVPPSSAACPGESVEDPGALKRKRGGVAEEAGEPKAESLLPELIPDSLHSYQLPMKGHTGYLTVASKPPHGDRTMPL</sequence>
<keyword evidence="7" id="KW-0539">Nucleus</keyword>
<dbReference type="PROSITE" id="PS51620">
    <property type="entry name" value="SAM_TRM61"/>
    <property type="match status" value="1"/>
</dbReference>
<keyword evidence="4 8" id="KW-0808">Transferase</keyword>
<dbReference type="Pfam" id="PF08704">
    <property type="entry name" value="GCD14"/>
    <property type="match status" value="1"/>
</dbReference>
<evidence type="ECO:0000256" key="1">
    <source>
        <dbReference type="ARBA" id="ARBA00004123"/>
    </source>
</evidence>
<accession>A0A0G4H8X9</accession>
<reference evidence="12" key="1">
    <citation type="submission" date="2014-11" db="EMBL/GenBank/DDBJ databases">
        <authorList>
            <person name="Otto D Thomas"/>
            <person name="Naeem Raeece"/>
        </authorList>
    </citation>
    <scope>NUCLEOTIDE SEQUENCE</scope>
</reference>
<feature type="binding site" evidence="9">
    <location>
        <position position="185"/>
    </location>
    <ligand>
        <name>S-adenosyl-L-methionine</name>
        <dbReference type="ChEBI" id="CHEBI:59789"/>
    </ligand>
</feature>
<dbReference type="InterPro" id="IPR049470">
    <property type="entry name" value="TRM61_C"/>
</dbReference>
<keyword evidence="5 8" id="KW-0949">S-adenosyl-L-methionine</keyword>
<feature type="binding site" evidence="9">
    <location>
        <position position="162"/>
    </location>
    <ligand>
        <name>S-adenosyl-L-methionine</name>
        <dbReference type="ChEBI" id="CHEBI:59789"/>
    </ligand>
</feature>
<keyword evidence="6 8" id="KW-0819">tRNA processing</keyword>
<gene>
    <name evidence="12" type="ORF">Cvel_25161</name>
</gene>